<dbReference type="Proteomes" id="UP000016566">
    <property type="component" value="Unassembled WGS sequence"/>
</dbReference>
<dbReference type="EMBL" id="BATB01000099">
    <property type="protein sequence ID" value="GAD57521.1"/>
    <property type="molecule type" value="Genomic_DNA"/>
</dbReference>
<reference evidence="1" key="1">
    <citation type="journal article" date="2013" name="Genome Announc.">
        <title>Draft Genome Sequence of Loktanella cinnabarina LL-001T, Isolated from Deep-Sea Floor Sediment.</title>
        <authorList>
            <person name="Nishi S."/>
            <person name="Tsubouchi T."/>
            <person name="Takaki Y."/>
            <person name="Koyanagi R."/>
            <person name="Satoh N."/>
            <person name="Maruyama T."/>
            <person name="Hatada Y."/>
        </authorList>
    </citation>
    <scope>NUCLEOTIDE SEQUENCE [LARGE SCALE GENOMIC DNA]</scope>
    <source>
        <strain evidence="1">LL-001</strain>
    </source>
</reference>
<dbReference type="STRING" id="1337093.MBELCI_3573"/>
<evidence type="ECO:0000313" key="1">
    <source>
        <dbReference type="EMBL" id="GAD57521.1"/>
    </source>
</evidence>
<evidence type="ECO:0000313" key="2">
    <source>
        <dbReference type="Proteomes" id="UP000016566"/>
    </source>
</evidence>
<keyword evidence="2" id="KW-1185">Reference proteome</keyword>
<comment type="caution">
    <text evidence="1">The sequence shown here is derived from an EMBL/GenBank/DDBJ whole genome shotgun (WGS) entry which is preliminary data.</text>
</comment>
<gene>
    <name evidence="1" type="ORF">MBELCI_3573</name>
</gene>
<protein>
    <submittedName>
        <fullName evidence="1">Uncharacterized protein</fullName>
    </submittedName>
</protein>
<proteinExistence type="predicted"/>
<organism evidence="1 2">
    <name type="scientific">Limimaricola cinnabarinus LL-001</name>
    <dbReference type="NCBI Taxonomy" id="1337093"/>
    <lineage>
        <taxon>Bacteria</taxon>
        <taxon>Pseudomonadati</taxon>
        <taxon>Pseudomonadota</taxon>
        <taxon>Alphaproteobacteria</taxon>
        <taxon>Rhodobacterales</taxon>
        <taxon>Paracoccaceae</taxon>
        <taxon>Limimaricola</taxon>
    </lineage>
</organism>
<dbReference type="AlphaFoldDB" id="U2YQ34"/>
<sequence length="37" mass="3939">MALEGSSAWTLLDVLSGAKKYGTPDWSAAWQAAQLSK</sequence>
<name>U2YQ34_9RHOB</name>
<accession>U2YQ34</accession>